<evidence type="ECO:0000313" key="2">
    <source>
        <dbReference type="EMBL" id="VEL10559.1"/>
    </source>
</evidence>
<dbReference type="Gene3D" id="2.60.40.10">
    <property type="entry name" value="Immunoglobulins"/>
    <property type="match status" value="1"/>
</dbReference>
<dbReference type="Proteomes" id="UP000784294">
    <property type="component" value="Unassembled WGS sequence"/>
</dbReference>
<dbReference type="SUPFAM" id="SSF48726">
    <property type="entry name" value="Immunoglobulin"/>
    <property type="match status" value="1"/>
</dbReference>
<keyword evidence="3" id="KW-1185">Reference proteome</keyword>
<proteinExistence type="predicted"/>
<accession>A0A448WFT2</accession>
<name>A0A448WFT2_9PLAT</name>
<dbReference type="InterPro" id="IPR007110">
    <property type="entry name" value="Ig-like_dom"/>
</dbReference>
<evidence type="ECO:0000313" key="3">
    <source>
        <dbReference type="Proteomes" id="UP000784294"/>
    </source>
</evidence>
<dbReference type="EMBL" id="CAAALY010009342">
    <property type="protein sequence ID" value="VEL10559.1"/>
    <property type="molecule type" value="Genomic_DNA"/>
</dbReference>
<gene>
    <name evidence="2" type="ORF">PXEA_LOCUS3999</name>
</gene>
<comment type="caution">
    <text evidence="2">The sequence shown here is derived from an EMBL/GenBank/DDBJ whole genome shotgun (WGS) entry which is preliminary data.</text>
</comment>
<dbReference type="InterPro" id="IPR036179">
    <property type="entry name" value="Ig-like_dom_sf"/>
</dbReference>
<feature type="domain" description="Ig-like" evidence="1">
    <location>
        <begin position="1"/>
        <end position="91"/>
    </location>
</feature>
<dbReference type="CDD" id="cd00096">
    <property type="entry name" value="Ig"/>
    <property type="match status" value="1"/>
</dbReference>
<dbReference type="Pfam" id="PF07679">
    <property type="entry name" value="I-set"/>
    <property type="match status" value="1"/>
</dbReference>
<dbReference type="OrthoDB" id="6070751at2759"/>
<evidence type="ECO:0000259" key="1">
    <source>
        <dbReference type="PROSITE" id="PS50835"/>
    </source>
</evidence>
<dbReference type="InterPro" id="IPR013098">
    <property type="entry name" value="Ig_I-set"/>
</dbReference>
<reference evidence="2" key="1">
    <citation type="submission" date="2018-11" db="EMBL/GenBank/DDBJ databases">
        <authorList>
            <consortium name="Pathogen Informatics"/>
        </authorList>
    </citation>
    <scope>NUCLEOTIDE SEQUENCE</scope>
</reference>
<organism evidence="2 3">
    <name type="scientific">Protopolystoma xenopodis</name>
    <dbReference type="NCBI Taxonomy" id="117903"/>
    <lineage>
        <taxon>Eukaryota</taxon>
        <taxon>Metazoa</taxon>
        <taxon>Spiralia</taxon>
        <taxon>Lophotrochozoa</taxon>
        <taxon>Platyhelminthes</taxon>
        <taxon>Monogenea</taxon>
        <taxon>Polyopisthocotylea</taxon>
        <taxon>Polystomatidea</taxon>
        <taxon>Polystomatidae</taxon>
        <taxon>Protopolystoma</taxon>
    </lineage>
</organism>
<protein>
    <recommendedName>
        <fullName evidence="1">Ig-like domain-containing protein</fullName>
    </recommendedName>
</protein>
<sequence>MEADVEFRQNLIDTKGIELKHKELECKVINPKNYPVIWLKDDSPIVFDDRVQTKEVEGTLLLIFKELHMDDAGVYTCVIGKHSTKGTLEVTECDKPPSVDQAKFVNLVTLKKGACFESALPFKGKQSNPTTAASSEGSLYLLVKSMARMEWPKSMSKFSFAVYNWYSPVL</sequence>
<dbReference type="AlphaFoldDB" id="A0A448WFT2"/>
<dbReference type="PROSITE" id="PS50835">
    <property type="entry name" value="IG_LIKE"/>
    <property type="match status" value="1"/>
</dbReference>
<dbReference type="InterPro" id="IPR013783">
    <property type="entry name" value="Ig-like_fold"/>
</dbReference>